<dbReference type="SUPFAM" id="SSF53335">
    <property type="entry name" value="S-adenosyl-L-methionine-dependent methyltransferases"/>
    <property type="match status" value="1"/>
</dbReference>
<dbReference type="EMBL" id="JAWJWF010000003">
    <property type="protein sequence ID" value="KAK6635655.1"/>
    <property type="molecule type" value="Genomic_DNA"/>
</dbReference>
<dbReference type="InterPro" id="IPR025714">
    <property type="entry name" value="Methyltranfer_dom"/>
</dbReference>
<evidence type="ECO:0000256" key="4">
    <source>
        <dbReference type="ARBA" id="ARBA00022691"/>
    </source>
</evidence>
<evidence type="ECO:0000256" key="3">
    <source>
        <dbReference type="ARBA" id="ARBA00022679"/>
    </source>
</evidence>
<evidence type="ECO:0000313" key="7">
    <source>
        <dbReference type="EMBL" id="KAK6635655.1"/>
    </source>
</evidence>
<accession>A0ABR1B9M9</accession>
<comment type="function">
    <text evidence="5">S-adenosyl-L-methionine-dependent protein-lysine N-methyltransferase that methylates elongation factor 1-alpha.</text>
</comment>
<protein>
    <recommendedName>
        <fullName evidence="5">Protein-lysine N-methyltransferase RUM44_000909</fullName>
        <ecNumber evidence="5">2.1.1.-</ecNumber>
    </recommendedName>
</protein>
<evidence type="ECO:0000259" key="6">
    <source>
        <dbReference type="Pfam" id="PF13847"/>
    </source>
</evidence>
<evidence type="ECO:0000313" key="8">
    <source>
        <dbReference type="Proteomes" id="UP001359485"/>
    </source>
</evidence>
<dbReference type="InterPro" id="IPR029063">
    <property type="entry name" value="SAM-dependent_MTases_sf"/>
</dbReference>
<dbReference type="InterPro" id="IPR026635">
    <property type="entry name" value="Efm4/METTL10"/>
</dbReference>
<keyword evidence="4 5" id="KW-0949">S-adenosyl-L-methionine</keyword>
<evidence type="ECO:0000256" key="1">
    <source>
        <dbReference type="ARBA" id="ARBA00022490"/>
    </source>
</evidence>
<gene>
    <name evidence="7" type="ORF">RUM44_000909</name>
</gene>
<keyword evidence="3 5" id="KW-0808">Transferase</keyword>
<comment type="subcellular location">
    <subcellularLocation>
        <location evidence="5">Cytoplasm</location>
    </subcellularLocation>
</comment>
<name>A0ABR1B9M9_POLSC</name>
<evidence type="ECO:0000256" key="5">
    <source>
        <dbReference type="HAMAP-Rule" id="MF_03188"/>
    </source>
</evidence>
<comment type="similarity">
    <text evidence="5">Belongs to the class I-like SAM-binding methyltransferase superfamily. EFM4 family.</text>
</comment>
<comment type="caution">
    <text evidence="7">The sequence shown here is derived from an EMBL/GenBank/DDBJ whole genome shotgun (WGS) entry which is preliminary data.</text>
</comment>
<dbReference type="Proteomes" id="UP001359485">
    <property type="component" value="Unassembled WGS sequence"/>
</dbReference>
<keyword evidence="8" id="KW-1185">Reference proteome</keyword>
<dbReference type="PANTHER" id="PTHR12843">
    <property type="entry name" value="PROTEIN-LYSINE N-METHYLTRANSFERASE METTL10"/>
    <property type="match status" value="1"/>
</dbReference>
<dbReference type="EC" id="2.1.1.-" evidence="5"/>
<reference evidence="7 8" key="1">
    <citation type="submission" date="2023-09" db="EMBL/GenBank/DDBJ databases">
        <title>Genomes of two closely related lineages of the louse Polyplax serrata with different host specificities.</title>
        <authorList>
            <person name="Martinu J."/>
            <person name="Tarabai H."/>
            <person name="Stefka J."/>
            <person name="Hypsa V."/>
        </authorList>
    </citation>
    <scope>NUCLEOTIDE SEQUENCE [LARGE SCALE GENOMIC DNA]</scope>
    <source>
        <strain evidence="7">98ZLc_SE</strain>
    </source>
</reference>
<dbReference type="Gene3D" id="3.40.50.150">
    <property type="entry name" value="Vaccinia Virus protein VP39"/>
    <property type="match status" value="1"/>
</dbReference>
<organism evidence="7 8">
    <name type="scientific">Polyplax serrata</name>
    <name type="common">Common mouse louse</name>
    <dbReference type="NCBI Taxonomy" id="468196"/>
    <lineage>
        <taxon>Eukaryota</taxon>
        <taxon>Metazoa</taxon>
        <taxon>Ecdysozoa</taxon>
        <taxon>Arthropoda</taxon>
        <taxon>Hexapoda</taxon>
        <taxon>Insecta</taxon>
        <taxon>Pterygota</taxon>
        <taxon>Neoptera</taxon>
        <taxon>Paraneoptera</taxon>
        <taxon>Psocodea</taxon>
        <taxon>Troctomorpha</taxon>
        <taxon>Phthiraptera</taxon>
        <taxon>Anoplura</taxon>
        <taxon>Polyplacidae</taxon>
        <taxon>Polyplax</taxon>
    </lineage>
</organism>
<evidence type="ECO:0000256" key="2">
    <source>
        <dbReference type="ARBA" id="ARBA00022603"/>
    </source>
</evidence>
<dbReference type="HAMAP" id="MF_03188">
    <property type="entry name" value="Methyltr_EFM4"/>
    <property type="match status" value="1"/>
</dbReference>
<feature type="domain" description="Methyltransferase" evidence="6">
    <location>
        <begin position="56"/>
        <end position="183"/>
    </location>
</feature>
<keyword evidence="1 5" id="KW-0963">Cytoplasm</keyword>
<dbReference type="Pfam" id="PF13847">
    <property type="entry name" value="Methyltransf_31"/>
    <property type="match status" value="1"/>
</dbReference>
<dbReference type="PANTHER" id="PTHR12843:SF5">
    <property type="entry name" value="EEF1A LYSINE METHYLTRANSFERASE 2"/>
    <property type="match status" value="1"/>
</dbReference>
<proteinExistence type="inferred from homology"/>
<dbReference type="CDD" id="cd02440">
    <property type="entry name" value="AdoMet_MTases"/>
    <property type="match status" value="1"/>
</dbReference>
<keyword evidence="2 5" id="KW-0489">Methyltransferase</keyword>
<sequence>MDGELNSSILGSYEFWNNLYNDEIENFQNHGDVGEIWFGKETVKRIVKWISENPLIKKNDSILDLGCGNGMFLVELFKVGFNNLHGVDYSKNAIDLAEGVSDREDCCINFFVGNILDDIFESNYSVCLDKGTYDAISLDPEDAKFKRQTYIENISKLLAEGGFFIITSCNWTDTELTDHFKDLEMVEVIPAPVFKFGGKTGKTVNTVVFKKKQSTEC</sequence>